<evidence type="ECO:0000313" key="1">
    <source>
        <dbReference type="EMBL" id="KAK8095798.1"/>
    </source>
</evidence>
<dbReference type="Proteomes" id="UP001392437">
    <property type="component" value="Unassembled WGS sequence"/>
</dbReference>
<comment type="caution">
    <text evidence="1">The sequence shown here is derived from an EMBL/GenBank/DDBJ whole genome shotgun (WGS) entry which is preliminary data.</text>
</comment>
<sequence>MAAGHALAKEDVDGGPVLEVAQIDLAHDAGARQAGLAPGWEAALQDERTDDGGEEEAAAGIVAVEAIGGDEGQRNAVVVDWLAEVEEDAASATVRQL</sequence>
<dbReference type="EMBL" id="JAQQWP010000011">
    <property type="protein sequence ID" value="KAK8095798.1"/>
    <property type="molecule type" value="Genomic_DNA"/>
</dbReference>
<dbReference type="AlphaFoldDB" id="A0AAW0Q6G2"/>
<reference evidence="1 2" key="1">
    <citation type="submission" date="2023-01" db="EMBL/GenBank/DDBJ databases">
        <title>Analysis of 21 Apiospora genomes using comparative genomics revels a genus with tremendous synthesis potential of carbohydrate active enzymes and secondary metabolites.</title>
        <authorList>
            <person name="Sorensen T."/>
        </authorList>
    </citation>
    <scope>NUCLEOTIDE SEQUENCE [LARGE SCALE GENOMIC DNA]</scope>
    <source>
        <strain evidence="1 2">CBS 117206</strain>
    </source>
</reference>
<protein>
    <submittedName>
        <fullName evidence="1">Uncharacterized protein</fullName>
    </submittedName>
</protein>
<gene>
    <name evidence="1" type="ORF">PG999_013820</name>
</gene>
<organism evidence="1 2">
    <name type="scientific">Apiospora kogelbergensis</name>
    <dbReference type="NCBI Taxonomy" id="1337665"/>
    <lineage>
        <taxon>Eukaryota</taxon>
        <taxon>Fungi</taxon>
        <taxon>Dikarya</taxon>
        <taxon>Ascomycota</taxon>
        <taxon>Pezizomycotina</taxon>
        <taxon>Sordariomycetes</taxon>
        <taxon>Xylariomycetidae</taxon>
        <taxon>Amphisphaeriales</taxon>
        <taxon>Apiosporaceae</taxon>
        <taxon>Apiospora</taxon>
    </lineage>
</organism>
<keyword evidence="2" id="KW-1185">Reference proteome</keyword>
<proteinExistence type="predicted"/>
<accession>A0AAW0Q6G2</accession>
<name>A0AAW0Q6G2_9PEZI</name>
<evidence type="ECO:0000313" key="2">
    <source>
        <dbReference type="Proteomes" id="UP001392437"/>
    </source>
</evidence>